<dbReference type="GO" id="GO:0038023">
    <property type="term" value="F:signaling receptor activity"/>
    <property type="evidence" value="ECO:0007669"/>
    <property type="project" value="TreeGrafter"/>
</dbReference>
<organism evidence="6 7">
    <name type="scientific">Heterorhabditis bacteriophora</name>
    <name type="common">Entomopathogenic nematode worm</name>
    <dbReference type="NCBI Taxonomy" id="37862"/>
    <lineage>
        <taxon>Eukaryota</taxon>
        <taxon>Metazoa</taxon>
        <taxon>Ecdysozoa</taxon>
        <taxon>Nematoda</taxon>
        <taxon>Chromadorea</taxon>
        <taxon>Rhabditida</taxon>
        <taxon>Rhabditina</taxon>
        <taxon>Rhabditomorpha</taxon>
        <taxon>Strongyloidea</taxon>
        <taxon>Heterorhabditidae</taxon>
        <taxon>Heterorhabditis</taxon>
    </lineage>
</organism>
<evidence type="ECO:0000259" key="5">
    <source>
        <dbReference type="Pfam" id="PF01094"/>
    </source>
</evidence>
<evidence type="ECO:0000256" key="4">
    <source>
        <dbReference type="ARBA" id="ARBA00023136"/>
    </source>
</evidence>
<dbReference type="PANTHER" id="PTHR44755:SF8">
    <property type="entry name" value="RECEPTOR LIGAND BINDING REGION DOMAIN-CONTAINING PROTEIN"/>
    <property type="match status" value="1"/>
</dbReference>
<evidence type="ECO:0000256" key="2">
    <source>
        <dbReference type="ARBA" id="ARBA00022692"/>
    </source>
</evidence>
<dbReference type="InterPro" id="IPR028082">
    <property type="entry name" value="Peripla_BP_I"/>
</dbReference>
<evidence type="ECO:0000313" key="7">
    <source>
        <dbReference type="WBParaSite" id="Hba_18623"/>
    </source>
</evidence>
<proteinExistence type="predicted"/>
<dbReference type="PANTHER" id="PTHR44755">
    <property type="entry name" value="NATRIURETIC PEPTIDE RECEPTOR 3-RELATED"/>
    <property type="match status" value="1"/>
</dbReference>
<keyword evidence="3" id="KW-1133">Transmembrane helix</keyword>
<sequence length="304" mass="34589">MSKISNQAFLLNRFVDIYKPAVNMPKLKKFTNVEVDLFRSLVAILSAFEEETRHVCRDDAHLSEFIPSSHLIYTYMGRRYIQEENSQAKQFITFLRKEIEERFRRCWEDATLLKATIVDSCYAYSTAVLPESTWDTAEAHLISWSIERIFSKARFLFNNKLRANLSGPRAEQCLLVIAINTSELLGWRNVAGAVGVAWDKIQYEKILPDYDNLNLTWQLTECIESFSAGALIQYVDDNANVVLGPPCSSAAMVSGTVAKYYNFPLFLWGPPFTSELMNVDDYPTIASTAPSTMKLVITVLKCNN</sequence>
<dbReference type="Pfam" id="PF01094">
    <property type="entry name" value="ANF_receptor"/>
    <property type="match status" value="1"/>
</dbReference>
<dbReference type="InterPro" id="IPR001828">
    <property type="entry name" value="ANF_lig-bd_rcpt"/>
</dbReference>
<evidence type="ECO:0000256" key="3">
    <source>
        <dbReference type="ARBA" id="ARBA00022989"/>
    </source>
</evidence>
<comment type="subcellular location">
    <subcellularLocation>
        <location evidence="1">Membrane</location>
    </subcellularLocation>
</comment>
<accession>A0A1I7XMT0</accession>
<reference evidence="7" key="1">
    <citation type="submission" date="2016-11" db="UniProtKB">
        <authorList>
            <consortium name="WormBaseParasite"/>
        </authorList>
    </citation>
    <scope>IDENTIFICATION</scope>
</reference>
<dbReference type="WBParaSite" id="Hba_18623">
    <property type="protein sequence ID" value="Hba_18623"/>
    <property type="gene ID" value="Hba_18623"/>
</dbReference>
<keyword evidence="2" id="KW-0812">Transmembrane</keyword>
<dbReference type="GO" id="GO:0016020">
    <property type="term" value="C:membrane"/>
    <property type="evidence" value="ECO:0007669"/>
    <property type="project" value="UniProtKB-SubCell"/>
</dbReference>
<protein>
    <submittedName>
        <fullName evidence="7">ANF_receptor domain-containing protein</fullName>
    </submittedName>
</protein>
<dbReference type="SUPFAM" id="SSF53822">
    <property type="entry name" value="Periplasmic binding protein-like I"/>
    <property type="match status" value="1"/>
</dbReference>
<keyword evidence="6" id="KW-1185">Reference proteome</keyword>
<dbReference type="AlphaFoldDB" id="A0A1I7XMT0"/>
<dbReference type="Proteomes" id="UP000095283">
    <property type="component" value="Unplaced"/>
</dbReference>
<dbReference type="Gene3D" id="3.40.50.2300">
    <property type="match status" value="1"/>
</dbReference>
<keyword evidence="4" id="KW-0472">Membrane</keyword>
<evidence type="ECO:0000256" key="1">
    <source>
        <dbReference type="ARBA" id="ARBA00004370"/>
    </source>
</evidence>
<dbReference type="InterPro" id="IPR052612">
    <property type="entry name" value="ANP_Clearance_Receptor"/>
</dbReference>
<dbReference type="GO" id="GO:0017046">
    <property type="term" value="F:peptide hormone binding"/>
    <property type="evidence" value="ECO:0007669"/>
    <property type="project" value="TreeGrafter"/>
</dbReference>
<feature type="domain" description="Receptor ligand binding region" evidence="5">
    <location>
        <begin position="191"/>
        <end position="295"/>
    </location>
</feature>
<name>A0A1I7XMT0_HETBA</name>
<dbReference type="GO" id="GO:0007165">
    <property type="term" value="P:signal transduction"/>
    <property type="evidence" value="ECO:0007669"/>
    <property type="project" value="TreeGrafter"/>
</dbReference>
<evidence type="ECO:0000313" key="6">
    <source>
        <dbReference type="Proteomes" id="UP000095283"/>
    </source>
</evidence>